<organism evidence="1 2">
    <name type="scientific">Leptolyngbya boryana NIES-2135</name>
    <dbReference type="NCBI Taxonomy" id="1973484"/>
    <lineage>
        <taxon>Bacteria</taxon>
        <taxon>Bacillati</taxon>
        <taxon>Cyanobacteriota</taxon>
        <taxon>Cyanophyceae</taxon>
        <taxon>Leptolyngbyales</taxon>
        <taxon>Leptolyngbyaceae</taxon>
        <taxon>Leptolyngbya group</taxon>
        <taxon>Leptolyngbya</taxon>
    </lineage>
</organism>
<dbReference type="Proteomes" id="UP000217895">
    <property type="component" value="Chromosome"/>
</dbReference>
<evidence type="ECO:0000313" key="2">
    <source>
        <dbReference type="Proteomes" id="UP000217895"/>
    </source>
</evidence>
<sequence>MRPETLERLVTLKAQYPRAVNLFELEACFNRLLAKTQMKKLIDISIAFKKISKCEPQLFKFFKSTTRVKCWIHSRTL</sequence>
<accession>A0A1Z4JFL4</accession>
<reference evidence="1 2" key="1">
    <citation type="submission" date="2017-06" db="EMBL/GenBank/DDBJ databases">
        <title>Genome sequencing of cyanobaciteial culture collection at National Institute for Environmental Studies (NIES).</title>
        <authorList>
            <person name="Hirose Y."/>
            <person name="Shimura Y."/>
            <person name="Fujisawa T."/>
            <person name="Nakamura Y."/>
            <person name="Kawachi M."/>
        </authorList>
    </citation>
    <scope>NUCLEOTIDE SEQUENCE [LARGE SCALE GENOMIC DNA]</scope>
    <source>
        <strain evidence="1 2">NIES-2135</strain>
    </source>
</reference>
<evidence type="ECO:0000313" key="1">
    <source>
        <dbReference type="EMBL" id="BAY55549.1"/>
    </source>
</evidence>
<proteinExistence type="predicted"/>
<name>A0A1Z4JFL4_LEPBY</name>
<keyword evidence="2" id="KW-1185">Reference proteome</keyword>
<gene>
    <name evidence="1" type="ORF">NIES2135_23730</name>
</gene>
<dbReference type="EMBL" id="AP018203">
    <property type="protein sequence ID" value="BAY55549.1"/>
    <property type="molecule type" value="Genomic_DNA"/>
</dbReference>
<protein>
    <submittedName>
        <fullName evidence="1">Uncharacterized protein</fullName>
    </submittedName>
</protein>
<dbReference type="AlphaFoldDB" id="A0A1Z4JFL4"/>